<dbReference type="InterPro" id="IPR038765">
    <property type="entry name" value="Papain-like_cys_pep_sf"/>
</dbReference>
<dbReference type="GO" id="GO:0006508">
    <property type="term" value="P:proteolysis"/>
    <property type="evidence" value="ECO:0007669"/>
    <property type="project" value="UniProtKB-KW"/>
</dbReference>
<evidence type="ECO:0000256" key="3">
    <source>
        <dbReference type="ARBA" id="ARBA00022801"/>
    </source>
</evidence>
<evidence type="ECO:0000256" key="1">
    <source>
        <dbReference type="ARBA" id="ARBA00007074"/>
    </source>
</evidence>
<geneLocation type="plasmid" evidence="7 8">
    <name>unnamed2</name>
</geneLocation>
<dbReference type="PROSITE" id="PS51935">
    <property type="entry name" value="NLPC_P60"/>
    <property type="match status" value="1"/>
</dbReference>
<dbReference type="SUPFAM" id="SSF54001">
    <property type="entry name" value="Cysteine proteinases"/>
    <property type="match status" value="1"/>
</dbReference>
<evidence type="ECO:0000256" key="2">
    <source>
        <dbReference type="ARBA" id="ARBA00022670"/>
    </source>
</evidence>
<dbReference type="AlphaFoldDB" id="A0A220UI38"/>
<keyword evidence="3" id="KW-0378">Hydrolase</keyword>
<dbReference type="KEGG" id="brv:CFK39_15850"/>
<accession>A0A220UI38</accession>
<evidence type="ECO:0000259" key="6">
    <source>
        <dbReference type="PROSITE" id="PS51935"/>
    </source>
</evidence>
<organism evidence="7 8">
    <name type="scientific">Brachybacterium avium</name>
    <dbReference type="NCBI Taxonomy" id="2017485"/>
    <lineage>
        <taxon>Bacteria</taxon>
        <taxon>Bacillati</taxon>
        <taxon>Actinomycetota</taxon>
        <taxon>Actinomycetes</taxon>
        <taxon>Micrococcales</taxon>
        <taxon>Dermabacteraceae</taxon>
        <taxon>Brachybacterium</taxon>
    </lineage>
</organism>
<keyword evidence="8" id="KW-1185">Reference proteome</keyword>
<dbReference type="RefSeq" id="WP_089066589.1">
    <property type="nucleotide sequence ID" value="NZ_CP022318.1"/>
</dbReference>
<name>A0A220UI38_9MICO</name>
<dbReference type="PANTHER" id="PTHR47359">
    <property type="entry name" value="PEPTIDOGLYCAN DL-ENDOPEPTIDASE CWLO"/>
    <property type="match status" value="1"/>
</dbReference>
<dbReference type="InterPro" id="IPR051794">
    <property type="entry name" value="PG_Endopeptidase_C40"/>
</dbReference>
<dbReference type="InterPro" id="IPR000064">
    <property type="entry name" value="NLP_P60_dom"/>
</dbReference>
<evidence type="ECO:0000256" key="5">
    <source>
        <dbReference type="SAM" id="SignalP"/>
    </source>
</evidence>
<evidence type="ECO:0000313" key="7">
    <source>
        <dbReference type="EMBL" id="ASK67363.1"/>
    </source>
</evidence>
<dbReference type="PANTHER" id="PTHR47359:SF3">
    <property type="entry name" value="NLP_P60 DOMAIN-CONTAINING PROTEIN-RELATED"/>
    <property type="match status" value="1"/>
</dbReference>
<proteinExistence type="inferred from homology"/>
<sequence>MKKALAIGSAGILLLGGTVVGAAVLDDPKTASSCVPGGAAVTVSIDGLPTEIAGYSGDALHNAAVIAQVAEDGGYGRQGQLIGLITAMQESDLGRHPSTATPDQNGDAGVFQQRTLQGWYGSVEEVSNITYAARAFYNGVTAESSGDYGSAGGGSGYGHIPGLKDISGWESMSLTRAAQAVQRSAYPDAYAQHLDTAKKLLAGLAAADVDLASDGGGEGGTTGCDDAPVAATGDAAEALDRARELLGTTYVFGGGDKTGPTQGGVDCSGLIMYAYGLDTADIGRTAQAQFDSLASTSVPVDQIQPGDLIFESWGRTGTAGTAGAISHVTMYIGDGKVIEASRSAMEVKISPTRFAAPAFVDVRRIPSSDSQEEAS</sequence>
<keyword evidence="7" id="KW-0614">Plasmid</keyword>
<gene>
    <name evidence="7" type="ORF">CFK39_15850</name>
</gene>
<evidence type="ECO:0000256" key="4">
    <source>
        <dbReference type="ARBA" id="ARBA00022807"/>
    </source>
</evidence>
<dbReference type="Proteomes" id="UP000198398">
    <property type="component" value="Plasmid unnamed2"/>
</dbReference>
<evidence type="ECO:0000313" key="8">
    <source>
        <dbReference type="Proteomes" id="UP000198398"/>
    </source>
</evidence>
<protein>
    <recommendedName>
        <fullName evidence="6">NlpC/P60 domain-containing protein</fullName>
    </recommendedName>
</protein>
<dbReference type="Pfam" id="PF00877">
    <property type="entry name" value="NLPC_P60"/>
    <property type="match status" value="1"/>
</dbReference>
<dbReference type="EMBL" id="CP022318">
    <property type="protein sequence ID" value="ASK67363.1"/>
    <property type="molecule type" value="Genomic_DNA"/>
</dbReference>
<feature type="signal peptide" evidence="5">
    <location>
        <begin position="1"/>
        <end position="22"/>
    </location>
</feature>
<feature type="chain" id="PRO_5012171567" description="NlpC/P60 domain-containing protein" evidence="5">
    <location>
        <begin position="23"/>
        <end position="375"/>
    </location>
</feature>
<comment type="similarity">
    <text evidence="1">Belongs to the peptidase C40 family.</text>
</comment>
<dbReference type="GO" id="GO:0008234">
    <property type="term" value="F:cysteine-type peptidase activity"/>
    <property type="evidence" value="ECO:0007669"/>
    <property type="project" value="UniProtKB-KW"/>
</dbReference>
<keyword evidence="4" id="KW-0788">Thiol protease</keyword>
<reference evidence="7 8" key="1">
    <citation type="submission" date="2017-07" db="EMBL/GenBank/DDBJ databases">
        <title>Brachybacterium sp. VR2415.</title>
        <authorList>
            <person name="Tak E.J."/>
            <person name="Bae J.-W."/>
        </authorList>
    </citation>
    <scope>NUCLEOTIDE SEQUENCE [LARGE SCALE GENOMIC DNA]</scope>
    <source>
        <strain evidence="7 8">VR2415</strain>
        <plasmid evidence="7 8">unnamed2</plasmid>
    </source>
</reference>
<keyword evidence="5" id="KW-0732">Signal</keyword>
<feature type="domain" description="NlpC/P60" evidence="6">
    <location>
        <begin position="232"/>
        <end position="366"/>
    </location>
</feature>
<keyword evidence="2" id="KW-0645">Protease</keyword>
<dbReference type="Gene3D" id="3.90.1720.10">
    <property type="entry name" value="endopeptidase domain like (from Nostoc punctiforme)"/>
    <property type="match status" value="1"/>
</dbReference>